<keyword evidence="7" id="KW-0732">Signal</keyword>
<proteinExistence type="inferred from homology"/>
<accession>A0A0F8CYG4</accession>
<dbReference type="InterPro" id="IPR036398">
    <property type="entry name" value="CA_dom_sf"/>
</dbReference>
<comment type="caution">
    <text evidence="9">The sequence shown here is derived from an EMBL/GenBank/DDBJ whole genome shotgun (WGS) entry which is preliminary data.</text>
</comment>
<comment type="catalytic activity">
    <reaction evidence="6">
        <text>hydrogencarbonate + H(+) = CO2 + H2O</text>
        <dbReference type="Rhea" id="RHEA:10748"/>
        <dbReference type="ChEBI" id="CHEBI:15377"/>
        <dbReference type="ChEBI" id="CHEBI:15378"/>
        <dbReference type="ChEBI" id="CHEBI:16526"/>
        <dbReference type="ChEBI" id="CHEBI:17544"/>
        <dbReference type="EC" id="4.2.1.1"/>
    </reaction>
</comment>
<dbReference type="Pfam" id="PF00194">
    <property type="entry name" value="Carb_anhydrase"/>
    <property type="match status" value="1"/>
</dbReference>
<evidence type="ECO:0000256" key="5">
    <source>
        <dbReference type="ARBA" id="ARBA00023239"/>
    </source>
</evidence>
<dbReference type="EC" id="4.2.1.1" evidence="2"/>
<dbReference type="OrthoDB" id="429145at2759"/>
<dbReference type="EMBL" id="LBBL01000083">
    <property type="protein sequence ID" value="KKF95657.1"/>
    <property type="molecule type" value="Genomic_DNA"/>
</dbReference>
<keyword evidence="10" id="KW-1185">Reference proteome</keyword>
<dbReference type="PROSITE" id="PS51257">
    <property type="entry name" value="PROKAR_LIPOPROTEIN"/>
    <property type="match status" value="1"/>
</dbReference>
<dbReference type="InterPro" id="IPR023561">
    <property type="entry name" value="Carbonic_anhydrase_a-class"/>
</dbReference>
<evidence type="ECO:0000256" key="4">
    <source>
        <dbReference type="ARBA" id="ARBA00022833"/>
    </source>
</evidence>
<feature type="domain" description="Alpha-carbonic anhydrase" evidence="8">
    <location>
        <begin position="32"/>
        <end position="274"/>
    </location>
</feature>
<dbReference type="InterPro" id="IPR041891">
    <property type="entry name" value="Alpha_CA_prokaryot-like"/>
</dbReference>
<sequence>MKFSAPFFSFLGLASAACHHNTHLYSRQSNPTDYSYYGRNGPLNWGSLSPDYAVCNTGTEQSPIALKTSSAKPGCERLRFHGPTNGSGTLENSKNTLQVTSPDVSLVVASANGALPGSPDPRKLTLAQFHFHTPSEHFIDGMNKPLEVHFVFQDEQSRLTVVGILIDYATKKTSPPSAFLENVFANVDQVTEDGMTAPTMELNYSEIAGLLQGPIMQYAGSLTTPPCSEGVSWNVASELLYVSQQTYAKVKNIMRYNARFIQGTQEEVDAGAAY</sequence>
<keyword evidence="5 9" id="KW-0456">Lyase</keyword>
<feature type="chain" id="PRO_5002528312" description="carbonic anhydrase" evidence="7">
    <location>
        <begin position="17"/>
        <end position="274"/>
    </location>
</feature>
<dbReference type="GO" id="GO:0008270">
    <property type="term" value="F:zinc ion binding"/>
    <property type="evidence" value="ECO:0007669"/>
    <property type="project" value="InterPro"/>
</dbReference>
<protein>
    <recommendedName>
        <fullName evidence="2">carbonic anhydrase</fullName>
        <ecNumber evidence="2">4.2.1.1</ecNumber>
    </recommendedName>
</protein>
<gene>
    <name evidence="9" type="primary">cah</name>
    <name evidence="9" type="ORF">CFO_g1996</name>
</gene>
<dbReference type="SMART" id="SM01057">
    <property type="entry name" value="Carb_anhydrase"/>
    <property type="match status" value="1"/>
</dbReference>
<evidence type="ECO:0000256" key="6">
    <source>
        <dbReference type="ARBA" id="ARBA00048348"/>
    </source>
</evidence>
<reference evidence="9 10" key="1">
    <citation type="submission" date="2015-04" db="EMBL/GenBank/DDBJ databases">
        <title>Genome sequence of Ceratocystis platani, a major pathogen of plane trees.</title>
        <authorList>
            <person name="Belbahri L."/>
        </authorList>
    </citation>
    <scope>NUCLEOTIDE SEQUENCE [LARGE SCALE GENOMIC DNA]</scope>
    <source>
        <strain evidence="9 10">CFO</strain>
    </source>
</reference>
<evidence type="ECO:0000256" key="7">
    <source>
        <dbReference type="SAM" id="SignalP"/>
    </source>
</evidence>
<comment type="similarity">
    <text evidence="1">Belongs to the alpha-carbonic anhydrase family.</text>
</comment>
<evidence type="ECO:0000256" key="3">
    <source>
        <dbReference type="ARBA" id="ARBA00022723"/>
    </source>
</evidence>
<evidence type="ECO:0000256" key="1">
    <source>
        <dbReference type="ARBA" id="ARBA00010718"/>
    </source>
</evidence>
<organism evidence="9 10">
    <name type="scientific">Ceratocystis fimbriata f. sp. platani</name>
    <dbReference type="NCBI Taxonomy" id="88771"/>
    <lineage>
        <taxon>Eukaryota</taxon>
        <taxon>Fungi</taxon>
        <taxon>Dikarya</taxon>
        <taxon>Ascomycota</taxon>
        <taxon>Pezizomycotina</taxon>
        <taxon>Sordariomycetes</taxon>
        <taxon>Hypocreomycetidae</taxon>
        <taxon>Microascales</taxon>
        <taxon>Ceratocystidaceae</taxon>
        <taxon>Ceratocystis</taxon>
    </lineage>
</organism>
<dbReference type="AlphaFoldDB" id="A0A0F8CYG4"/>
<dbReference type="GO" id="GO:0004089">
    <property type="term" value="F:carbonate dehydratase activity"/>
    <property type="evidence" value="ECO:0007669"/>
    <property type="project" value="UniProtKB-EC"/>
</dbReference>
<keyword evidence="4" id="KW-0862">Zinc</keyword>
<name>A0A0F8CYG4_CERFI</name>
<dbReference type="InterPro" id="IPR001148">
    <property type="entry name" value="CA_dom"/>
</dbReference>
<feature type="signal peptide" evidence="7">
    <location>
        <begin position="1"/>
        <end position="16"/>
    </location>
</feature>
<dbReference type="SUPFAM" id="SSF51069">
    <property type="entry name" value="Carbonic anhydrase"/>
    <property type="match status" value="1"/>
</dbReference>
<evidence type="ECO:0000313" key="10">
    <source>
        <dbReference type="Proteomes" id="UP000034841"/>
    </source>
</evidence>
<evidence type="ECO:0000259" key="8">
    <source>
        <dbReference type="PROSITE" id="PS51144"/>
    </source>
</evidence>
<dbReference type="PROSITE" id="PS51144">
    <property type="entry name" value="ALPHA_CA_2"/>
    <property type="match status" value="1"/>
</dbReference>
<keyword evidence="3" id="KW-0479">Metal-binding</keyword>
<dbReference type="PANTHER" id="PTHR18952:SF265">
    <property type="entry name" value="CARBONIC ANHYDRASE"/>
    <property type="match status" value="1"/>
</dbReference>
<evidence type="ECO:0000256" key="2">
    <source>
        <dbReference type="ARBA" id="ARBA00012925"/>
    </source>
</evidence>
<evidence type="ECO:0000313" key="9">
    <source>
        <dbReference type="EMBL" id="KKF95657.1"/>
    </source>
</evidence>
<dbReference type="PANTHER" id="PTHR18952">
    <property type="entry name" value="CARBONIC ANHYDRASE"/>
    <property type="match status" value="1"/>
</dbReference>
<dbReference type="Proteomes" id="UP000034841">
    <property type="component" value="Unassembled WGS sequence"/>
</dbReference>
<dbReference type="CDD" id="cd03124">
    <property type="entry name" value="alpha_CA_prokaryotic_like"/>
    <property type="match status" value="1"/>
</dbReference>
<dbReference type="Gene3D" id="3.10.200.10">
    <property type="entry name" value="Alpha carbonic anhydrase"/>
    <property type="match status" value="1"/>
</dbReference>